<feature type="region of interest" description="Disordered" evidence="1">
    <location>
        <begin position="1"/>
        <end position="26"/>
    </location>
</feature>
<keyword evidence="3" id="KW-1185">Reference proteome</keyword>
<protein>
    <submittedName>
        <fullName evidence="2">Uncharacterized protein</fullName>
    </submittedName>
</protein>
<gene>
    <name evidence="2" type="ORF">PSAB_06475</name>
</gene>
<evidence type="ECO:0000313" key="3">
    <source>
        <dbReference type="Proteomes" id="UP000019772"/>
    </source>
</evidence>
<dbReference type="Proteomes" id="UP000019772">
    <property type="component" value="Chromosome"/>
</dbReference>
<dbReference type="STRING" id="1268072.PSAB_06475"/>
<name>X4ZWZ9_9BACL</name>
<dbReference type="KEGG" id="psab:PSAB_06475"/>
<evidence type="ECO:0000256" key="1">
    <source>
        <dbReference type="SAM" id="MobiDB-lite"/>
    </source>
</evidence>
<dbReference type="AlphaFoldDB" id="X4ZWZ9"/>
<dbReference type="HOGENOM" id="CLU_2701349_0_0_9"/>
<evidence type="ECO:0000313" key="2">
    <source>
        <dbReference type="EMBL" id="AHV96229.1"/>
    </source>
</evidence>
<organism evidence="2 3">
    <name type="scientific">Paenibacillus sabinae T27</name>
    <dbReference type="NCBI Taxonomy" id="1268072"/>
    <lineage>
        <taxon>Bacteria</taxon>
        <taxon>Bacillati</taxon>
        <taxon>Bacillota</taxon>
        <taxon>Bacilli</taxon>
        <taxon>Bacillales</taxon>
        <taxon>Paenibacillaceae</taxon>
        <taxon>Paenibacillus</taxon>
    </lineage>
</organism>
<reference evidence="2 3" key="1">
    <citation type="journal article" date="2014" name="PLoS Genet.">
        <title>Comparative Genomic Analysis of N2-Fixing and Non-N2-Fixing Paenibacillus spp.: Organization, Evolution and Expression of the Nitrogen Fixation Genes.</title>
        <authorList>
            <person name="Xie J.B."/>
            <person name="Du Z."/>
            <person name="Bai L."/>
            <person name="Tian C."/>
            <person name="Zhang Y."/>
            <person name="Xie J.Y."/>
            <person name="Wang T."/>
            <person name="Liu X."/>
            <person name="Chen X."/>
            <person name="Cheng Q."/>
            <person name="Chen S."/>
            <person name="Li J."/>
        </authorList>
    </citation>
    <scope>NUCLEOTIDE SEQUENCE [LARGE SCALE GENOMIC DNA]</scope>
    <source>
        <strain evidence="2 3">T27</strain>
    </source>
</reference>
<accession>X4ZWZ9</accession>
<sequence>MSFEEAHTGSNGQTGRSLRAAARRAEPNDAENLKLYIFCRTWNFCWIGYLPKYSFLPVQAPLLAGEPDIPVQK</sequence>
<proteinExistence type="predicted"/>
<dbReference type="EMBL" id="CP004078">
    <property type="protein sequence ID" value="AHV96229.1"/>
    <property type="molecule type" value="Genomic_DNA"/>
</dbReference>
<dbReference type="RefSeq" id="WP_025333792.1">
    <property type="nucleotide sequence ID" value="NZ_CP004078.1"/>
</dbReference>